<organism evidence="2 3">
    <name type="scientific">Hymenobacter cellulosilyticus</name>
    <dbReference type="NCBI Taxonomy" id="2932248"/>
    <lineage>
        <taxon>Bacteria</taxon>
        <taxon>Pseudomonadati</taxon>
        <taxon>Bacteroidota</taxon>
        <taxon>Cytophagia</taxon>
        <taxon>Cytophagales</taxon>
        <taxon>Hymenobacteraceae</taxon>
        <taxon>Hymenobacter</taxon>
    </lineage>
</organism>
<keyword evidence="1" id="KW-1133">Transmembrane helix</keyword>
<dbReference type="AlphaFoldDB" id="A0A8T9Q6K9"/>
<dbReference type="EMBL" id="CP095046">
    <property type="protein sequence ID" value="UOQ71410.1"/>
    <property type="molecule type" value="Genomic_DNA"/>
</dbReference>
<evidence type="ECO:0008006" key="4">
    <source>
        <dbReference type="Google" id="ProtNLM"/>
    </source>
</evidence>
<sequence length="210" mass="23272">MIIYGTNGSHVRTEPRPGLACPACTTPDALHLSVFSRYAHIYWIPVVPYTKPAVAQCLHCQSAWALAELPAEAGEVKQALRTFRKETRAPWWQWSGLAALVVLAVWGFIMSQQNTRDNAAYIAAPRVGDIYTVRANDSTGKAQYSLLKVVSAQGNTVELVGNDYVSDNAEPLGLLNDPEKYSKQTFPLTFLDLQVMMNKGEITDVDRLEE</sequence>
<keyword evidence="1" id="KW-0472">Membrane</keyword>
<keyword evidence="1" id="KW-0812">Transmembrane</keyword>
<evidence type="ECO:0000313" key="3">
    <source>
        <dbReference type="Proteomes" id="UP000831796"/>
    </source>
</evidence>
<dbReference type="Proteomes" id="UP000831796">
    <property type="component" value="Chromosome"/>
</dbReference>
<accession>A0A8T9Q6K9</accession>
<dbReference type="RefSeq" id="WP_244674817.1">
    <property type="nucleotide sequence ID" value="NZ_CP095046.1"/>
</dbReference>
<protein>
    <recommendedName>
        <fullName evidence="4">Zinc-ribbon domain-containing protein</fullName>
    </recommendedName>
</protein>
<evidence type="ECO:0000313" key="2">
    <source>
        <dbReference type="EMBL" id="UOQ71410.1"/>
    </source>
</evidence>
<dbReference type="KEGG" id="hcu:MUN79_22735"/>
<gene>
    <name evidence="2" type="ORF">MUN79_22735</name>
</gene>
<feature type="transmembrane region" description="Helical" evidence="1">
    <location>
        <begin position="91"/>
        <end position="109"/>
    </location>
</feature>
<evidence type="ECO:0000256" key="1">
    <source>
        <dbReference type="SAM" id="Phobius"/>
    </source>
</evidence>
<proteinExistence type="predicted"/>
<name>A0A8T9Q6K9_9BACT</name>
<keyword evidence="3" id="KW-1185">Reference proteome</keyword>
<reference evidence="2" key="1">
    <citation type="submission" date="2022-04" db="EMBL/GenBank/DDBJ databases">
        <title>Hymenobacter sp. isolated from the air.</title>
        <authorList>
            <person name="Won M."/>
            <person name="Lee C.-M."/>
            <person name="Woen H.-Y."/>
            <person name="Kwon S.-W."/>
        </authorList>
    </citation>
    <scope>NUCLEOTIDE SEQUENCE</scope>
    <source>
        <strain evidence="2">5116S-3</strain>
    </source>
</reference>